<reference evidence="5 6" key="1">
    <citation type="journal article" date="2013" name="Genome Announc.">
        <title>Genome Sequence of the Obligate Gammaproteobacterial Methanotroph Methylomicrobium album Strain BG8.</title>
        <authorList>
            <person name="Kits K.D."/>
            <person name="Kalyuzhnaya M.G."/>
            <person name="Klotz M.G."/>
            <person name="Jetten M.S."/>
            <person name="Op den Camp H.J."/>
            <person name="Vuilleumier S."/>
            <person name="Bringel F."/>
            <person name="Dispirito A.A."/>
            <person name="Murrell J.C."/>
            <person name="Bruce D."/>
            <person name="Cheng J.F."/>
            <person name="Copeland A."/>
            <person name="Goodwin L."/>
            <person name="Hauser L."/>
            <person name="Lajus A."/>
            <person name="Land M.L."/>
            <person name="Lapidus A."/>
            <person name="Lucas S."/>
            <person name="Medigue C."/>
            <person name="Pitluck S."/>
            <person name="Woyke T."/>
            <person name="Zeytun A."/>
            <person name="Stein L.Y."/>
        </authorList>
    </citation>
    <scope>NUCLEOTIDE SEQUENCE [LARGE SCALE GENOMIC DNA]</scope>
    <source>
        <strain evidence="5 6">BG8</strain>
    </source>
</reference>
<dbReference type="PANTHER" id="PTHR43132">
    <property type="entry name" value="ARSENICAL RESISTANCE OPERON REPRESSOR ARSR-RELATED"/>
    <property type="match status" value="1"/>
</dbReference>
<dbReference type="SMART" id="SM00418">
    <property type="entry name" value="HTH_ARSR"/>
    <property type="match status" value="1"/>
</dbReference>
<evidence type="ECO:0000313" key="5">
    <source>
        <dbReference type="EMBL" id="EIC27913.1"/>
    </source>
</evidence>
<accession>H8GJV4</accession>
<dbReference type="Pfam" id="PF12840">
    <property type="entry name" value="HTH_20"/>
    <property type="match status" value="1"/>
</dbReference>
<dbReference type="EMBL" id="CM001475">
    <property type="protein sequence ID" value="EIC27913.1"/>
    <property type="molecule type" value="Genomic_DNA"/>
</dbReference>
<proteinExistence type="predicted"/>
<dbReference type="Proteomes" id="UP000005090">
    <property type="component" value="Chromosome"/>
</dbReference>
<dbReference type="PRINTS" id="PR00778">
    <property type="entry name" value="HTHARSR"/>
</dbReference>
<feature type="domain" description="HTH arsR-type" evidence="4">
    <location>
        <begin position="1"/>
        <end position="95"/>
    </location>
</feature>
<dbReference type="Gene3D" id="1.10.10.10">
    <property type="entry name" value="Winged helix-like DNA-binding domain superfamily/Winged helix DNA-binding domain"/>
    <property type="match status" value="1"/>
</dbReference>
<dbReference type="RefSeq" id="WP_005368427.1">
    <property type="nucleotide sequence ID" value="NZ_CM001475.1"/>
</dbReference>
<name>H8GJV4_METAL</name>
<dbReference type="GO" id="GO:0003700">
    <property type="term" value="F:DNA-binding transcription factor activity"/>
    <property type="evidence" value="ECO:0007669"/>
    <property type="project" value="InterPro"/>
</dbReference>
<evidence type="ECO:0000259" key="4">
    <source>
        <dbReference type="PROSITE" id="PS50987"/>
    </source>
</evidence>
<protein>
    <submittedName>
        <fullName evidence="5">Putative transcriptional regulator</fullName>
    </submittedName>
</protein>
<evidence type="ECO:0000256" key="2">
    <source>
        <dbReference type="ARBA" id="ARBA00023125"/>
    </source>
</evidence>
<evidence type="ECO:0000313" key="6">
    <source>
        <dbReference type="Proteomes" id="UP000005090"/>
    </source>
</evidence>
<dbReference type="HOGENOM" id="CLU_097806_2_2_6"/>
<dbReference type="PROSITE" id="PS50987">
    <property type="entry name" value="HTH_ARSR_2"/>
    <property type="match status" value="1"/>
</dbReference>
<dbReference type="PANTHER" id="PTHR43132:SF2">
    <property type="entry name" value="ARSENICAL RESISTANCE OPERON REPRESSOR ARSR-RELATED"/>
    <property type="match status" value="1"/>
</dbReference>
<dbReference type="GO" id="GO:0003677">
    <property type="term" value="F:DNA binding"/>
    <property type="evidence" value="ECO:0007669"/>
    <property type="project" value="UniProtKB-KW"/>
</dbReference>
<gene>
    <name evidence="5" type="ORF">Metal_0043</name>
</gene>
<organism evidence="5 6">
    <name type="scientific">Methylomicrobium album BG8</name>
    <dbReference type="NCBI Taxonomy" id="686340"/>
    <lineage>
        <taxon>Bacteria</taxon>
        <taxon>Pseudomonadati</taxon>
        <taxon>Pseudomonadota</taxon>
        <taxon>Gammaproteobacteria</taxon>
        <taxon>Methylococcales</taxon>
        <taxon>Methylococcaceae</taxon>
        <taxon>Methylomicrobium</taxon>
    </lineage>
</organism>
<dbReference type="InterPro" id="IPR001845">
    <property type="entry name" value="HTH_ArsR_DNA-bd_dom"/>
</dbReference>
<dbReference type="eggNOG" id="COG0640">
    <property type="taxonomic scope" value="Bacteria"/>
</dbReference>
<evidence type="ECO:0000256" key="3">
    <source>
        <dbReference type="ARBA" id="ARBA00023163"/>
    </source>
</evidence>
<keyword evidence="3" id="KW-0804">Transcription</keyword>
<keyword evidence="1" id="KW-0805">Transcription regulation</keyword>
<evidence type="ECO:0000256" key="1">
    <source>
        <dbReference type="ARBA" id="ARBA00023015"/>
    </source>
</evidence>
<dbReference type="AlphaFoldDB" id="H8GJV4"/>
<keyword evidence="6" id="KW-1185">Reference proteome</keyword>
<dbReference type="SUPFAM" id="SSF46785">
    <property type="entry name" value="Winged helix' DNA-binding domain"/>
    <property type="match status" value="1"/>
</dbReference>
<dbReference type="CDD" id="cd00090">
    <property type="entry name" value="HTH_ARSR"/>
    <property type="match status" value="1"/>
</dbReference>
<sequence>MDKQLATSLFESLASGIRLDVFRLLVKHAPAGLVAGEIAALLALPPTNLSFHLKAMTHAGLLNVTQEGRYQRYRANLPVMQALIDYLTAECCSGHAEHCFDAKPGKTCCDTN</sequence>
<keyword evidence="2" id="KW-0238">DNA-binding</keyword>
<dbReference type="InterPro" id="IPR051011">
    <property type="entry name" value="Metal_resp_trans_reg"/>
</dbReference>
<dbReference type="InterPro" id="IPR036390">
    <property type="entry name" value="WH_DNA-bd_sf"/>
</dbReference>
<dbReference type="STRING" id="686340.Metal_0043"/>
<dbReference type="InterPro" id="IPR011991">
    <property type="entry name" value="ArsR-like_HTH"/>
</dbReference>
<dbReference type="InterPro" id="IPR036388">
    <property type="entry name" value="WH-like_DNA-bd_sf"/>
</dbReference>